<reference evidence="3" key="1">
    <citation type="journal article" date="2023" name="Plant J.">
        <title>Genome sequences and population genomics provide insights into the demographic history, inbreeding, and mutation load of two 'living fossil' tree species of Dipteronia.</title>
        <authorList>
            <person name="Feng Y."/>
            <person name="Comes H.P."/>
            <person name="Chen J."/>
            <person name="Zhu S."/>
            <person name="Lu R."/>
            <person name="Zhang X."/>
            <person name="Li P."/>
            <person name="Qiu J."/>
            <person name="Olsen K.M."/>
            <person name="Qiu Y."/>
        </authorList>
    </citation>
    <scope>NUCLEOTIDE SEQUENCE</scope>
    <source>
        <strain evidence="3">NBL</strain>
    </source>
</reference>
<name>A0AAE0EE03_9ROSI</name>
<keyword evidence="1" id="KW-0233">DNA recombination</keyword>
<comment type="caution">
    <text evidence="3">The sequence shown here is derived from an EMBL/GenBank/DDBJ whole genome shotgun (WGS) entry which is preliminary data.</text>
</comment>
<accession>A0AAE0EE03</accession>
<evidence type="ECO:0000256" key="1">
    <source>
        <dbReference type="RuleBase" id="RU363044"/>
    </source>
</evidence>
<dbReference type="EMBL" id="JANJYJ010000002">
    <property type="protein sequence ID" value="KAK3224841.1"/>
    <property type="molecule type" value="Genomic_DNA"/>
</dbReference>
<dbReference type="GO" id="GO:0043139">
    <property type="term" value="F:5'-3' DNA helicase activity"/>
    <property type="evidence" value="ECO:0007669"/>
    <property type="project" value="UniProtKB-EC"/>
</dbReference>
<keyword evidence="1" id="KW-0067">ATP-binding</keyword>
<feature type="domain" description="DNA helicase Pif1-like DEAD-box helicase" evidence="2">
    <location>
        <begin position="10"/>
        <end position="162"/>
    </location>
</feature>
<proteinExistence type="inferred from homology"/>
<dbReference type="GO" id="GO:0006281">
    <property type="term" value="P:DNA repair"/>
    <property type="evidence" value="ECO:0007669"/>
    <property type="project" value="UniProtKB-KW"/>
</dbReference>
<dbReference type="GO" id="GO:0016787">
    <property type="term" value="F:hydrolase activity"/>
    <property type="evidence" value="ECO:0007669"/>
    <property type="project" value="UniProtKB-KW"/>
</dbReference>
<keyword evidence="4" id="KW-1185">Reference proteome</keyword>
<dbReference type="SUPFAM" id="SSF52540">
    <property type="entry name" value="P-loop containing nucleoside triphosphate hydrolases"/>
    <property type="match status" value="1"/>
</dbReference>
<dbReference type="PANTHER" id="PTHR10492">
    <property type="match status" value="1"/>
</dbReference>
<protein>
    <recommendedName>
        <fullName evidence="1">ATP-dependent DNA helicase</fullName>
        <ecNumber evidence="1">5.6.2.3</ecNumber>
    </recommendedName>
</protein>
<dbReference type="GO" id="GO:0005524">
    <property type="term" value="F:ATP binding"/>
    <property type="evidence" value="ECO:0007669"/>
    <property type="project" value="UniProtKB-KW"/>
</dbReference>
<dbReference type="Proteomes" id="UP001281410">
    <property type="component" value="Unassembled WGS sequence"/>
</dbReference>
<dbReference type="EC" id="5.6.2.3" evidence="1"/>
<dbReference type="AlphaFoldDB" id="A0AAE0EE03"/>
<evidence type="ECO:0000259" key="2">
    <source>
        <dbReference type="Pfam" id="PF05970"/>
    </source>
</evidence>
<dbReference type="GO" id="GO:0006310">
    <property type="term" value="P:DNA recombination"/>
    <property type="evidence" value="ECO:0007669"/>
    <property type="project" value="UniProtKB-KW"/>
</dbReference>
<dbReference type="Pfam" id="PF05970">
    <property type="entry name" value="PIF1"/>
    <property type="match status" value="1"/>
</dbReference>
<comment type="cofactor">
    <cofactor evidence="1">
        <name>Mg(2+)</name>
        <dbReference type="ChEBI" id="CHEBI:18420"/>
    </cofactor>
</comment>
<comment type="similarity">
    <text evidence="1">Belongs to the helicase family.</text>
</comment>
<gene>
    <name evidence="3" type="ORF">Dsin_004703</name>
</gene>
<keyword evidence="1" id="KW-0234">DNA repair</keyword>
<dbReference type="GO" id="GO:0000723">
    <property type="term" value="P:telomere maintenance"/>
    <property type="evidence" value="ECO:0007669"/>
    <property type="project" value="InterPro"/>
</dbReference>
<evidence type="ECO:0000313" key="3">
    <source>
        <dbReference type="EMBL" id="KAK3224841.1"/>
    </source>
</evidence>
<dbReference type="Gene3D" id="3.40.50.300">
    <property type="entry name" value="P-loop containing nucleotide triphosphate hydrolases"/>
    <property type="match status" value="1"/>
</dbReference>
<keyword evidence="1" id="KW-0347">Helicase</keyword>
<keyword evidence="1" id="KW-0547">Nucleotide-binding</keyword>
<keyword evidence="1" id="KW-0378">Hydrolase</keyword>
<dbReference type="PANTHER" id="PTHR10492:SF90">
    <property type="entry name" value="ATP-DEPENDENT DNA HELICASE"/>
    <property type="match status" value="1"/>
</dbReference>
<dbReference type="InterPro" id="IPR010285">
    <property type="entry name" value="DNA_helicase_pif1-like_DEAD"/>
</dbReference>
<evidence type="ECO:0000313" key="4">
    <source>
        <dbReference type="Proteomes" id="UP001281410"/>
    </source>
</evidence>
<keyword evidence="1" id="KW-0227">DNA damage</keyword>
<comment type="catalytic activity">
    <reaction evidence="1">
        <text>ATP + H2O = ADP + phosphate + H(+)</text>
        <dbReference type="Rhea" id="RHEA:13065"/>
        <dbReference type="ChEBI" id="CHEBI:15377"/>
        <dbReference type="ChEBI" id="CHEBI:15378"/>
        <dbReference type="ChEBI" id="CHEBI:30616"/>
        <dbReference type="ChEBI" id="CHEBI:43474"/>
        <dbReference type="ChEBI" id="CHEBI:456216"/>
        <dbReference type="EC" id="5.6.2.3"/>
    </reaction>
</comment>
<organism evidence="3 4">
    <name type="scientific">Dipteronia sinensis</name>
    <dbReference type="NCBI Taxonomy" id="43782"/>
    <lineage>
        <taxon>Eukaryota</taxon>
        <taxon>Viridiplantae</taxon>
        <taxon>Streptophyta</taxon>
        <taxon>Embryophyta</taxon>
        <taxon>Tracheophyta</taxon>
        <taxon>Spermatophyta</taxon>
        <taxon>Magnoliopsida</taxon>
        <taxon>eudicotyledons</taxon>
        <taxon>Gunneridae</taxon>
        <taxon>Pentapetalae</taxon>
        <taxon>rosids</taxon>
        <taxon>malvids</taxon>
        <taxon>Sapindales</taxon>
        <taxon>Sapindaceae</taxon>
        <taxon>Hippocastanoideae</taxon>
        <taxon>Acereae</taxon>
        <taxon>Dipteronia</taxon>
    </lineage>
</organism>
<dbReference type="InterPro" id="IPR027417">
    <property type="entry name" value="P-loop_NTPase"/>
</dbReference>
<sequence length="162" mass="18077">MEHKKLHGGLNVQQMHVYNIIVQSVIEKKCGLYFVYGAGGTGKTYLYKTILSRLSSEGRICLSVASSGIVSLLLPVGKTTHSRFSIPIDLNDQSTSNIHQGTHLAELMKKTSLIIWDKVPMDHRNTFKAVDQSLKDIMRFNDINSNDKPFGGIIVLLDGDFR</sequence>